<evidence type="ECO:0000313" key="1">
    <source>
        <dbReference type="EMBL" id="KAH9326508.1"/>
    </source>
</evidence>
<dbReference type="EMBL" id="JAHRHJ020000002">
    <property type="protein sequence ID" value="KAH9326508.1"/>
    <property type="molecule type" value="Genomic_DNA"/>
</dbReference>
<dbReference type="Proteomes" id="UP000824469">
    <property type="component" value="Unassembled WGS sequence"/>
</dbReference>
<name>A0AA38LIZ6_TAXCH</name>
<accession>A0AA38LIZ6</accession>
<proteinExistence type="predicted"/>
<evidence type="ECO:0000313" key="2">
    <source>
        <dbReference type="Proteomes" id="UP000824469"/>
    </source>
</evidence>
<keyword evidence="2" id="KW-1185">Reference proteome</keyword>
<dbReference type="AlphaFoldDB" id="A0AA38LIZ6"/>
<sequence length="300" mass="33813">KSSSSKLSREAQSAAFDAVKVVGNVHWAAAGLLAIANVLERFEMISANDRDCMDLLKAMLDLAKFLKQLKDMNADVHKQISEKMMEALHLIVSGSIIRDELVYIRRKVDSIIGQLSLQLQVKIASFYMSQQPQCTVAGDMQNPCETEIHAAESENDLSMQELESTKHTIEYALSKQETSVDKSPHMLLRTFLRFRRYLQKIRHSGFQGREKVSKVLFIDTGTSSGIELHNSQLLSFNGRPDYFKTLPMSFNGSADAFKTLPMQFTVEELERATENFRLSVPTDRYSDCCKGTLPSGEQVM</sequence>
<feature type="non-terminal residue" evidence="1">
    <location>
        <position position="1"/>
    </location>
</feature>
<comment type="caution">
    <text evidence="1">The sequence shown here is derived from an EMBL/GenBank/DDBJ whole genome shotgun (WGS) entry which is preliminary data.</text>
</comment>
<organism evidence="1 2">
    <name type="scientific">Taxus chinensis</name>
    <name type="common">Chinese yew</name>
    <name type="synonym">Taxus wallichiana var. chinensis</name>
    <dbReference type="NCBI Taxonomy" id="29808"/>
    <lineage>
        <taxon>Eukaryota</taxon>
        <taxon>Viridiplantae</taxon>
        <taxon>Streptophyta</taxon>
        <taxon>Embryophyta</taxon>
        <taxon>Tracheophyta</taxon>
        <taxon>Spermatophyta</taxon>
        <taxon>Pinopsida</taxon>
        <taxon>Pinidae</taxon>
        <taxon>Conifers II</taxon>
        <taxon>Cupressales</taxon>
        <taxon>Taxaceae</taxon>
        <taxon>Taxus</taxon>
    </lineage>
</organism>
<protein>
    <submittedName>
        <fullName evidence="1">Uncharacterized protein</fullName>
    </submittedName>
</protein>
<feature type="non-terminal residue" evidence="1">
    <location>
        <position position="300"/>
    </location>
</feature>
<gene>
    <name evidence="1" type="ORF">KI387_006686</name>
</gene>
<reference evidence="1 2" key="1">
    <citation type="journal article" date="2021" name="Nat. Plants">
        <title>The Taxus genome provides insights into paclitaxel biosynthesis.</title>
        <authorList>
            <person name="Xiong X."/>
            <person name="Gou J."/>
            <person name="Liao Q."/>
            <person name="Li Y."/>
            <person name="Zhou Q."/>
            <person name="Bi G."/>
            <person name="Li C."/>
            <person name="Du R."/>
            <person name="Wang X."/>
            <person name="Sun T."/>
            <person name="Guo L."/>
            <person name="Liang H."/>
            <person name="Lu P."/>
            <person name="Wu Y."/>
            <person name="Zhang Z."/>
            <person name="Ro D.K."/>
            <person name="Shang Y."/>
            <person name="Huang S."/>
            <person name="Yan J."/>
        </authorList>
    </citation>
    <scope>NUCLEOTIDE SEQUENCE [LARGE SCALE GENOMIC DNA]</scope>
    <source>
        <strain evidence="1">Ta-2019</strain>
    </source>
</reference>